<accession>A0A935Q172</accession>
<dbReference type="Pfam" id="PF02911">
    <property type="entry name" value="Formyl_trans_C"/>
    <property type="match status" value="1"/>
</dbReference>
<dbReference type="Gene3D" id="3.40.50.170">
    <property type="entry name" value="Formyl transferase, N-terminal domain"/>
    <property type="match status" value="1"/>
</dbReference>
<evidence type="ECO:0000256" key="1">
    <source>
        <dbReference type="ARBA" id="ARBA00002606"/>
    </source>
</evidence>
<reference evidence="11 12" key="1">
    <citation type="submission" date="2020-10" db="EMBL/GenBank/DDBJ databases">
        <title>Connecting structure to function with the recovery of over 1000 high-quality activated sludge metagenome-assembled genomes encoding full-length rRNA genes using long-read sequencing.</title>
        <authorList>
            <person name="Singleton C.M."/>
            <person name="Petriglieri F."/>
            <person name="Kristensen J.M."/>
            <person name="Kirkegaard R.H."/>
            <person name="Michaelsen T.Y."/>
            <person name="Andersen M.H."/>
            <person name="Karst S.M."/>
            <person name="Dueholm M.S."/>
            <person name="Nielsen P.H."/>
            <person name="Albertsen M."/>
        </authorList>
    </citation>
    <scope>NUCLEOTIDE SEQUENCE [LARGE SCALE GENOMIC DNA]</scope>
    <source>
        <strain evidence="11">EsbW_18-Q3-R4-48_BATAC.285</strain>
    </source>
</reference>
<dbReference type="FunFam" id="3.40.50.12230:FF:000001">
    <property type="entry name" value="Methionyl-tRNA formyltransferase"/>
    <property type="match status" value="1"/>
</dbReference>
<dbReference type="InterPro" id="IPR041711">
    <property type="entry name" value="Met-tRNA-FMT_N"/>
</dbReference>
<dbReference type="SUPFAM" id="SSF50486">
    <property type="entry name" value="FMT C-terminal domain-like"/>
    <property type="match status" value="1"/>
</dbReference>
<dbReference type="Pfam" id="PF00551">
    <property type="entry name" value="Formyl_trans_N"/>
    <property type="match status" value="1"/>
</dbReference>
<evidence type="ECO:0000256" key="2">
    <source>
        <dbReference type="ARBA" id="ARBA00010699"/>
    </source>
</evidence>
<name>A0A935Q172_9PROT</name>
<comment type="catalytic activity">
    <reaction evidence="7 8">
        <text>L-methionyl-tRNA(fMet) + (6R)-10-formyltetrahydrofolate = N-formyl-L-methionyl-tRNA(fMet) + (6S)-5,6,7,8-tetrahydrofolate + H(+)</text>
        <dbReference type="Rhea" id="RHEA:24380"/>
        <dbReference type="Rhea" id="RHEA-COMP:9952"/>
        <dbReference type="Rhea" id="RHEA-COMP:9953"/>
        <dbReference type="ChEBI" id="CHEBI:15378"/>
        <dbReference type="ChEBI" id="CHEBI:57453"/>
        <dbReference type="ChEBI" id="CHEBI:78530"/>
        <dbReference type="ChEBI" id="CHEBI:78844"/>
        <dbReference type="ChEBI" id="CHEBI:195366"/>
        <dbReference type="EC" id="2.1.2.9"/>
    </reaction>
</comment>
<dbReference type="InterPro" id="IPR005794">
    <property type="entry name" value="Fmt"/>
</dbReference>
<evidence type="ECO:0000256" key="8">
    <source>
        <dbReference type="HAMAP-Rule" id="MF_00182"/>
    </source>
</evidence>
<dbReference type="CDD" id="cd08646">
    <property type="entry name" value="FMT_core_Met-tRNA-FMT_N"/>
    <property type="match status" value="1"/>
</dbReference>
<dbReference type="InterPro" id="IPR005793">
    <property type="entry name" value="Formyl_trans_C"/>
</dbReference>
<dbReference type="InterPro" id="IPR036477">
    <property type="entry name" value="Formyl_transf_N_sf"/>
</dbReference>
<dbReference type="PROSITE" id="PS00373">
    <property type="entry name" value="GART"/>
    <property type="match status" value="1"/>
</dbReference>
<organism evidence="11 12">
    <name type="scientific">Candidatus Accumulibacter proximus</name>
    <dbReference type="NCBI Taxonomy" id="2954385"/>
    <lineage>
        <taxon>Bacteria</taxon>
        <taxon>Pseudomonadati</taxon>
        <taxon>Pseudomonadota</taxon>
        <taxon>Betaproteobacteria</taxon>
        <taxon>Candidatus Accumulibacter</taxon>
    </lineage>
</organism>
<evidence type="ECO:0000259" key="9">
    <source>
        <dbReference type="Pfam" id="PF00551"/>
    </source>
</evidence>
<dbReference type="InterPro" id="IPR002376">
    <property type="entry name" value="Formyl_transf_N"/>
</dbReference>
<dbReference type="PANTHER" id="PTHR11138">
    <property type="entry name" value="METHIONYL-TRNA FORMYLTRANSFERASE"/>
    <property type="match status" value="1"/>
</dbReference>
<dbReference type="InterPro" id="IPR011034">
    <property type="entry name" value="Formyl_transferase-like_C_sf"/>
</dbReference>
<dbReference type="InterPro" id="IPR037022">
    <property type="entry name" value="Formyl_trans_C_sf"/>
</dbReference>
<comment type="caution">
    <text evidence="11">The sequence shown here is derived from an EMBL/GenBank/DDBJ whole genome shotgun (WGS) entry which is preliminary data.</text>
</comment>
<evidence type="ECO:0000256" key="5">
    <source>
        <dbReference type="ARBA" id="ARBA00022679"/>
    </source>
</evidence>
<dbReference type="EMBL" id="JADJMH010000013">
    <property type="protein sequence ID" value="MBK7675676.1"/>
    <property type="molecule type" value="Genomic_DNA"/>
</dbReference>
<dbReference type="NCBIfam" id="TIGR00460">
    <property type="entry name" value="fmt"/>
    <property type="match status" value="1"/>
</dbReference>
<evidence type="ECO:0000256" key="6">
    <source>
        <dbReference type="ARBA" id="ARBA00022917"/>
    </source>
</evidence>
<feature type="domain" description="Formyl transferase C-terminal" evidence="10">
    <location>
        <begin position="200"/>
        <end position="294"/>
    </location>
</feature>
<dbReference type="Proteomes" id="UP000697998">
    <property type="component" value="Unassembled WGS sequence"/>
</dbReference>
<keyword evidence="6 8" id="KW-0648">Protein biosynthesis</keyword>
<dbReference type="AlphaFoldDB" id="A0A935Q172"/>
<evidence type="ECO:0000256" key="7">
    <source>
        <dbReference type="ARBA" id="ARBA00048558"/>
    </source>
</evidence>
<evidence type="ECO:0000313" key="11">
    <source>
        <dbReference type="EMBL" id="MBK7675676.1"/>
    </source>
</evidence>
<dbReference type="Gene3D" id="3.10.25.10">
    <property type="entry name" value="Formyl transferase, C-terminal domain"/>
    <property type="match status" value="1"/>
</dbReference>
<evidence type="ECO:0000256" key="3">
    <source>
        <dbReference type="ARBA" id="ARBA00012261"/>
    </source>
</evidence>
<evidence type="ECO:0000256" key="4">
    <source>
        <dbReference type="ARBA" id="ARBA00016014"/>
    </source>
</evidence>
<dbReference type="InterPro" id="IPR044135">
    <property type="entry name" value="Met-tRNA-FMT_C"/>
</dbReference>
<dbReference type="GO" id="GO:0004479">
    <property type="term" value="F:methionyl-tRNA formyltransferase activity"/>
    <property type="evidence" value="ECO:0007669"/>
    <property type="project" value="UniProtKB-UniRule"/>
</dbReference>
<feature type="domain" description="Formyl transferase N-terminal" evidence="9">
    <location>
        <begin position="2"/>
        <end position="180"/>
    </location>
</feature>
<dbReference type="SUPFAM" id="SSF53328">
    <property type="entry name" value="Formyltransferase"/>
    <property type="match status" value="1"/>
</dbReference>
<dbReference type="CDD" id="cd08704">
    <property type="entry name" value="Met_tRNA_FMT_C"/>
    <property type="match status" value="1"/>
</dbReference>
<gene>
    <name evidence="8" type="primary">fmt</name>
    <name evidence="11" type="ORF">IPJ27_13465</name>
</gene>
<dbReference type="HAMAP" id="MF_00182">
    <property type="entry name" value="Formyl_trans"/>
    <property type="match status" value="1"/>
</dbReference>
<comment type="function">
    <text evidence="1 8">Attaches a formyl group to the free amino group of methionyl-tRNA(fMet). The formyl group appears to play a dual role in the initiator identity of N-formylmethionyl-tRNA by promoting its recognition by IF2 and preventing the misappropriation of this tRNA by the elongation apparatus.</text>
</comment>
<feature type="binding site" evidence="8">
    <location>
        <begin position="109"/>
        <end position="112"/>
    </location>
    <ligand>
        <name>(6S)-5,6,7,8-tetrahydrofolate</name>
        <dbReference type="ChEBI" id="CHEBI:57453"/>
    </ligand>
</feature>
<keyword evidence="5 8" id="KW-0808">Transferase</keyword>
<comment type="similarity">
    <text evidence="2 8">Belongs to the Fmt family.</text>
</comment>
<evidence type="ECO:0000313" key="12">
    <source>
        <dbReference type="Proteomes" id="UP000697998"/>
    </source>
</evidence>
<dbReference type="GO" id="GO:0005829">
    <property type="term" value="C:cytosol"/>
    <property type="evidence" value="ECO:0007669"/>
    <property type="project" value="TreeGrafter"/>
</dbReference>
<dbReference type="PANTHER" id="PTHR11138:SF5">
    <property type="entry name" value="METHIONYL-TRNA FORMYLTRANSFERASE, MITOCHONDRIAL"/>
    <property type="match status" value="1"/>
</dbReference>
<evidence type="ECO:0000259" key="10">
    <source>
        <dbReference type="Pfam" id="PF02911"/>
    </source>
</evidence>
<dbReference type="EC" id="2.1.2.9" evidence="3 8"/>
<protein>
    <recommendedName>
        <fullName evidence="4 8">Methionyl-tRNA formyltransferase</fullName>
        <ecNumber evidence="3 8">2.1.2.9</ecNumber>
    </recommendedName>
</protein>
<proteinExistence type="inferred from homology"/>
<sequence length="310" mass="32220">MRLVFAGTPEFAALALRAVVAAGHEVVLVLTQPDRASGRGMAVHSSPVKQLASAAGIEVFQPPTLKDASSQGRIRAAAAEAVVVAAYGLILPQAVLDMPRFGCLNIHASLLPRWRGAAPVQRAILAGDTETGVCIMQMDAGLDSGPVLLSERQSIALDDTASSLHNRLAEQGARLIVDVLARLPMPACPQSASGVSYAAKVSKAEAALDWRLPAAQLERQVRAFNPFPGATFSLAGNFLKVWRAELAAGSGPPGEILAADRSGLTVACGQGALRLTEIQRAGGKRLSAGQFLFGTSVRQGARCCLTGPST</sequence>
<dbReference type="InterPro" id="IPR001555">
    <property type="entry name" value="GART_AS"/>
</dbReference>